<evidence type="ECO:0000259" key="4">
    <source>
        <dbReference type="PROSITE" id="PS51741"/>
    </source>
</evidence>
<dbReference type="SUPFAM" id="SSF103657">
    <property type="entry name" value="BAR/IMD domain-like"/>
    <property type="match status" value="1"/>
</dbReference>
<keyword evidence="6" id="KW-1185">Reference proteome</keyword>
<reference evidence="5 6" key="1">
    <citation type="submission" date="2024-03" db="EMBL/GenBank/DDBJ databases">
        <title>Adaptation during the transition from Ophiocordyceps entomopathogen to insect associate is accompanied by gene loss and intensified selection.</title>
        <authorList>
            <person name="Ward C.M."/>
            <person name="Onetto C.A."/>
            <person name="Borneman A.R."/>
        </authorList>
    </citation>
    <scope>NUCLEOTIDE SEQUENCE [LARGE SCALE GENOMIC DNA]</scope>
    <source>
        <strain evidence="5">AWRI1</strain>
        <tissue evidence="5">Single Adult Female</tissue>
    </source>
</reference>
<evidence type="ECO:0000256" key="1">
    <source>
        <dbReference type="PROSITE-ProRule" id="PRU01077"/>
    </source>
</evidence>
<feature type="coiled-coil region" evidence="2">
    <location>
        <begin position="76"/>
        <end position="113"/>
    </location>
</feature>
<proteinExistence type="predicted"/>
<evidence type="ECO:0000313" key="5">
    <source>
        <dbReference type="EMBL" id="KAK7580724.1"/>
    </source>
</evidence>
<evidence type="ECO:0000256" key="3">
    <source>
        <dbReference type="SAM" id="MobiDB-lite"/>
    </source>
</evidence>
<dbReference type="Proteomes" id="UP001367676">
    <property type="component" value="Unassembled WGS sequence"/>
</dbReference>
<dbReference type="PANTHER" id="PTHR15735">
    <property type="entry name" value="FCH AND DOUBLE SH3 DOMAINS PROTEIN"/>
    <property type="match status" value="1"/>
</dbReference>
<dbReference type="PROSITE" id="PS51741">
    <property type="entry name" value="F_BAR"/>
    <property type="match status" value="1"/>
</dbReference>
<feature type="domain" description="F-BAR" evidence="4">
    <location>
        <begin position="1"/>
        <end position="216"/>
    </location>
</feature>
<dbReference type="AlphaFoldDB" id="A0AAN9Y1A0"/>
<dbReference type="PANTHER" id="PTHR15735:SF12">
    <property type="entry name" value="CDC42-INTERACTING PROTEIN 4, ISOFORM B"/>
    <property type="match status" value="1"/>
</dbReference>
<dbReference type="EMBL" id="JBBCAQ010000034">
    <property type="protein sequence ID" value="KAK7580724.1"/>
    <property type="molecule type" value="Genomic_DNA"/>
</dbReference>
<evidence type="ECO:0000313" key="6">
    <source>
        <dbReference type="Proteomes" id="UP001367676"/>
    </source>
</evidence>
<name>A0AAN9Y1A0_9HEMI</name>
<accession>A0AAN9Y1A0</accession>
<comment type="caution">
    <text evidence="5">The sequence shown here is derived from an EMBL/GenBank/DDBJ whole genome shotgun (WGS) entry which is preliminary data.</text>
</comment>
<keyword evidence="1 2" id="KW-0175">Coiled coil</keyword>
<dbReference type="InterPro" id="IPR027267">
    <property type="entry name" value="AH/BAR_dom_sf"/>
</dbReference>
<feature type="compositionally biased region" description="Polar residues" evidence="3">
    <location>
        <begin position="245"/>
        <end position="265"/>
    </location>
</feature>
<feature type="region of interest" description="Disordered" evidence="3">
    <location>
        <begin position="235"/>
        <end position="271"/>
    </location>
</feature>
<organism evidence="5 6">
    <name type="scientific">Parthenolecanium corni</name>
    <dbReference type="NCBI Taxonomy" id="536013"/>
    <lineage>
        <taxon>Eukaryota</taxon>
        <taxon>Metazoa</taxon>
        <taxon>Ecdysozoa</taxon>
        <taxon>Arthropoda</taxon>
        <taxon>Hexapoda</taxon>
        <taxon>Insecta</taxon>
        <taxon>Pterygota</taxon>
        <taxon>Neoptera</taxon>
        <taxon>Paraneoptera</taxon>
        <taxon>Hemiptera</taxon>
        <taxon>Sternorrhyncha</taxon>
        <taxon>Coccoidea</taxon>
        <taxon>Coccidae</taxon>
        <taxon>Parthenolecanium</taxon>
    </lineage>
</organism>
<dbReference type="Gene3D" id="1.20.1270.60">
    <property type="entry name" value="Arfaptin homology (AH) domain/BAR domain"/>
    <property type="match status" value="1"/>
</dbReference>
<protein>
    <recommendedName>
        <fullName evidence="4">F-BAR domain-containing protein</fullName>
    </recommendedName>
</protein>
<dbReference type="InterPro" id="IPR031160">
    <property type="entry name" value="F_BAR_dom"/>
</dbReference>
<gene>
    <name evidence="5" type="ORF">V9T40_001353</name>
</gene>
<sequence length="322" mass="36641">MTPPGPLSNRVKPGFSIVFTSCKAFKKMMGEVTDLAGQHEVIAEDLTSDVIKEITCLVKDFKEERKKCLQEGAKCMNSLSSQLSSLDRAKKNYEKAFKEAERALENFQRADADLNLSRAEVEKQRTNMSIKSQHCEESKTEYANQLQKTNELQHQHYHVLMPDIFRQLQELDEKRIRYIRNFMSHSAEVERKVFPIINQCLDGIVAASNEINEKEDTLLVIERYKSGFVPPEDIPFEDLSRESDTNTMNSTASKNTLPNSHTNHTGIRPDRTIKGTMSVKNKKRSALLGIFSSNKGLNEKDCFINPWNKGQTAEEIMSSAES</sequence>
<evidence type="ECO:0000256" key="2">
    <source>
        <dbReference type="SAM" id="Coils"/>
    </source>
</evidence>